<feature type="binding site" evidence="5">
    <location>
        <position position="24"/>
    </location>
    <ligand>
        <name>substrate</name>
    </ligand>
</feature>
<organism evidence="7 8">
    <name type="scientific">Shewanella polaris</name>
    <dbReference type="NCBI Taxonomy" id="2588449"/>
    <lineage>
        <taxon>Bacteria</taxon>
        <taxon>Pseudomonadati</taxon>
        <taxon>Pseudomonadota</taxon>
        <taxon>Gammaproteobacteria</taxon>
        <taxon>Alteromonadales</taxon>
        <taxon>Shewanellaceae</taxon>
        <taxon>Shewanella</taxon>
    </lineage>
</organism>
<gene>
    <name evidence="5 7" type="primary">bioH</name>
    <name evidence="7" type="ORF">FH971_01125</name>
</gene>
<comment type="similarity">
    <text evidence="5">Belongs to the AB hydrolase superfamily. Carboxylesterase BioH family.</text>
</comment>
<accession>A0A4Y5YB05</accession>
<dbReference type="HAMAP" id="MF_01260">
    <property type="entry name" value="Carboxylester"/>
    <property type="match status" value="1"/>
</dbReference>
<evidence type="ECO:0000256" key="2">
    <source>
        <dbReference type="ARBA" id="ARBA00022490"/>
    </source>
</evidence>
<evidence type="ECO:0000256" key="4">
    <source>
        <dbReference type="ARBA" id="ARBA00022801"/>
    </source>
</evidence>
<comment type="catalytic activity">
    <reaction evidence="5">
        <text>6-carboxyhexanoyl-[ACP] methyl ester + H2O = 6-carboxyhexanoyl-[ACP] + methanol + H(+)</text>
        <dbReference type="Rhea" id="RHEA:42700"/>
        <dbReference type="Rhea" id="RHEA-COMP:9955"/>
        <dbReference type="Rhea" id="RHEA-COMP:10186"/>
        <dbReference type="ChEBI" id="CHEBI:15377"/>
        <dbReference type="ChEBI" id="CHEBI:15378"/>
        <dbReference type="ChEBI" id="CHEBI:17790"/>
        <dbReference type="ChEBI" id="CHEBI:78846"/>
        <dbReference type="ChEBI" id="CHEBI:82735"/>
        <dbReference type="EC" id="3.1.1.85"/>
    </reaction>
</comment>
<dbReference type="InterPro" id="IPR050228">
    <property type="entry name" value="Carboxylesterase_BioH"/>
</dbReference>
<protein>
    <recommendedName>
        <fullName evidence="5">Pimeloyl-[acyl-carrier protein] methyl ester esterase</fullName>
        <ecNumber evidence="5">3.1.1.85</ecNumber>
    </recommendedName>
    <alternativeName>
        <fullName evidence="5">Biotin synthesis protein BioH</fullName>
    </alternativeName>
    <alternativeName>
        <fullName evidence="5">Carboxylesterase BioH</fullName>
    </alternativeName>
</protein>
<dbReference type="EMBL" id="CP041036">
    <property type="protein sequence ID" value="QDE29686.1"/>
    <property type="molecule type" value="Genomic_DNA"/>
</dbReference>
<keyword evidence="8" id="KW-1185">Reference proteome</keyword>
<feature type="active site" description="Nucleophile" evidence="5">
    <location>
        <position position="82"/>
    </location>
</feature>
<evidence type="ECO:0000256" key="3">
    <source>
        <dbReference type="ARBA" id="ARBA00022756"/>
    </source>
</evidence>
<dbReference type="InterPro" id="IPR000073">
    <property type="entry name" value="AB_hydrolase_1"/>
</dbReference>
<feature type="domain" description="AB hydrolase-1" evidence="6">
    <location>
        <begin position="18"/>
        <end position="253"/>
    </location>
</feature>
<dbReference type="KEGG" id="spol:FH971_01125"/>
<feature type="active site" evidence="5">
    <location>
        <position position="246"/>
    </location>
</feature>
<dbReference type="UniPathway" id="UPA00078"/>
<dbReference type="Pfam" id="PF00561">
    <property type="entry name" value="Abhydrolase_1"/>
    <property type="match status" value="1"/>
</dbReference>
<dbReference type="PANTHER" id="PTHR43194">
    <property type="entry name" value="HYDROLASE ALPHA/BETA FOLD FAMILY"/>
    <property type="match status" value="1"/>
</dbReference>
<sequence>MSFPALHIDTVGSQGQDIVLLHGWGVNNQVFSPLQNALHQYRVHYVDLPGFGLSPNIDGDIKQWTQALATQLPQQAIWVGWSLGGLIASQVAIDYPESVAALVTIASSPCFMARESVMTHEKDYSTPSWPGIQPEVLAQFSSQLSRDLSRTVERFLAIQAMGSDNAKSDIQHIKSLVLSKPLPTQQGLAQGLDMLAQVDLRASVTQIQQPWLRIWGKLDGLVPRKIITSLPSRDNIEDMVINKASHAPFISHPEEFLDRLLPWIIKYC</sequence>
<comment type="function">
    <text evidence="5">The physiological role of BioH is to remove the methyl group introduced by BioC when the pimeloyl moiety is complete. It allows to synthesize pimeloyl-ACP via the fatty acid synthetic pathway through the hydrolysis of the ester bonds of pimeloyl-ACP esters.</text>
</comment>
<dbReference type="RefSeq" id="WP_140233043.1">
    <property type="nucleotide sequence ID" value="NZ_CP041036.1"/>
</dbReference>
<comment type="subunit">
    <text evidence="5">Monomer.</text>
</comment>
<keyword evidence="2 5" id="KW-0963">Cytoplasm</keyword>
<evidence type="ECO:0000313" key="8">
    <source>
        <dbReference type="Proteomes" id="UP000319809"/>
    </source>
</evidence>
<feature type="active site" evidence="5">
    <location>
        <position position="219"/>
    </location>
</feature>
<dbReference type="Proteomes" id="UP000319809">
    <property type="component" value="Chromosome"/>
</dbReference>
<feature type="binding site" evidence="5">
    <location>
        <begin position="82"/>
        <end position="83"/>
    </location>
    <ligand>
        <name>substrate</name>
    </ligand>
</feature>
<dbReference type="GO" id="GO:0009102">
    <property type="term" value="P:biotin biosynthetic process"/>
    <property type="evidence" value="ECO:0007669"/>
    <property type="project" value="UniProtKB-UniRule"/>
</dbReference>
<dbReference type="PANTHER" id="PTHR43194:SF5">
    <property type="entry name" value="PIMELOYL-[ACYL-CARRIER PROTEIN] METHYL ESTER ESTERASE"/>
    <property type="match status" value="1"/>
</dbReference>
<dbReference type="NCBIfam" id="TIGR01738">
    <property type="entry name" value="bioH"/>
    <property type="match status" value="1"/>
</dbReference>
<proteinExistence type="inferred from homology"/>
<dbReference type="AlphaFoldDB" id="A0A4Y5YB05"/>
<evidence type="ECO:0000256" key="5">
    <source>
        <dbReference type="HAMAP-Rule" id="MF_01260"/>
    </source>
</evidence>
<keyword evidence="3 5" id="KW-0093">Biotin biosynthesis</keyword>
<keyword evidence="4 5" id="KW-0378">Hydrolase</keyword>
<dbReference type="GO" id="GO:0090499">
    <property type="term" value="F:pimelyl-[acyl-carrier protein] methyl ester esterase activity"/>
    <property type="evidence" value="ECO:0007669"/>
    <property type="project" value="UniProtKB-EC"/>
</dbReference>
<evidence type="ECO:0000259" key="6">
    <source>
        <dbReference type="Pfam" id="PF00561"/>
    </source>
</evidence>
<evidence type="ECO:0000313" key="7">
    <source>
        <dbReference type="EMBL" id="QDE29686.1"/>
    </source>
</evidence>
<dbReference type="GO" id="GO:0005737">
    <property type="term" value="C:cytoplasm"/>
    <property type="evidence" value="ECO:0007669"/>
    <property type="project" value="UniProtKB-SubCell"/>
</dbReference>
<dbReference type="EC" id="3.1.1.85" evidence="5"/>
<name>A0A4Y5YB05_9GAMM</name>
<evidence type="ECO:0000256" key="1">
    <source>
        <dbReference type="ARBA" id="ARBA00022487"/>
    </source>
</evidence>
<dbReference type="Gene3D" id="3.40.50.1820">
    <property type="entry name" value="alpha/beta hydrolase"/>
    <property type="match status" value="1"/>
</dbReference>
<dbReference type="SUPFAM" id="SSF53474">
    <property type="entry name" value="alpha/beta-Hydrolases"/>
    <property type="match status" value="1"/>
</dbReference>
<dbReference type="InterPro" id="IPR029058">
    <property type="entry name" value="AB_hydrolase_fold"/>
</dbReference>
<dbReference type="InterPro" id="IPR010076">
    <property type="entry name" value="BioH"/>
</dbReference>
<comment type="subcellular location">
    <subcellularLocation>
        <location evidence="5">Cytoplasm</location>
    </subcellularLocation>
</comment>
<reference evidence="7 8" key="1">
    <citation type="submission" date="2019-06" db="EMBL/GenBank/DDBJ databases">
        <title>The genome of Shewanella sp. SM1901.</title>
        <authorList>
            <person name="Cha Q."/>
        </authorList>
    </citation>
    <scope>NUCLEOTIDE SEQUENCE [LARGE SCALE GENOMIC DNA]</scope>
    <source>
        <strain evidence="7 8">SM1901</strain>
    </source>
</reference>
<feature type="binding site" evidence="5">
    <location>
        <position position="246"/>
    </location>
    <ligand>
        <name>substrate</name>
    </ligand>
</feature>
<comment type="pathway">
    <text evidence="5">Cofactor biosynthesis; biotin biosynthesis.</text>
</comment>
<keyword evidence="1 5" id="KW-0719">Serine esterase</keyword>
<feature type="binding site" evidence="5">
    <location>
        <begin position="155"/>
        <end position="159"/>
    </location>
    <ligand>
        <name>substrate</name>
    </ligand>
</feature>